<dbReference type="GO" id="GO:0052621">
    <property type="term" value="F:diguanylate cyclase activity"/>
    <property type="evidence" value="ECO:0007669"/>
    <property type="project" value="TreeGrafter"/>
</dbReference>
<dbReference type="SUPFAM" id="SSF55073">
    <property type="entry name" value="Nucleotide cyclase"/>
    <property type="match status" value="1"/>
</dbReference>
<gene>
    <name evidence="3" type="ORF">MNAB215_3510</name>
</gene>
<feature type="transmembrane region" description="Helical" evidence="1">
    <location>
        <begin position="135"/>
        <end position="153"/>
    </location>
</feature>
<feature type="transmembrane region" description="Helical" evidence="1">
    <location>
        <begin position="110"/>
        <end position="128"/>
    </location>
</feature>
<dbReference type="InterPro" id="IPR043128">
    <property type="entry name" value="Rev_trsase/Diguanyl_cyclase"/>
</dbReference>
<dbReference type="RefSeq" id="WP_077079946.1">
    <property type="nucleotide sequence ID" value="NZ_FUEZ01000004.1"/>
</dbReference>
<keyword evidence="1" id="KW-1133">Transmembrane helix</keyword>
<dbReference type="Gene3D" id="3.30.70.270">
    <property type="match status" value="1"/>
</dbReference>
<reference evidence="3 4" key="1">
    <citation type="submission" date="2017-01" db="EMBL/GenBank/DDBJ databases">
        <authorList>
            <consortium name="Urmite Genomes"/>
        </authorList>
    </citation>
    <scope>NUCLEOTIDE SEQUENCE [LARGE SCALE GENOMIC DNA]</scope>
    <source>
        <strain evidence="3 4">AB215</strain>
    </source>
</reference>
<feature type="transmembrane region" description="Helical" evidence="1">
    <location>
        <begin position="159"/>
        <end position="183"/>
    </location>
</feature>
<dbReference type="Proteomes" id="UP000240424">
    <property type="component" value="Unassembled WGS sequence"/>
</dbReference>
<keyword evidence="1" id="KW-0472">Membrane</keyword>
<dbReference type="Pfam" id="PF00990">
    <property type="entry name" value="GGDEF"/>
    <property type="match status" value="1"/>
</dbReference>
<dbReference type="GO" id="GO:0043709">
    <property type="term" value="P:cell adhesion involved in single-species biofilm formation"/>
    <property type="evidence" value="ECO:0007669"/>
    <property type="project" value="TreeGrafter"/>
</dbReference>
<dbReference type="InterPro" id="IPR050469">
    <property type="entry name" value="Diguanylate_Cyclase"/>
</dbReference>
<dbReference type="PANTHER" id="PTHR45138:SF9">
    <property type="entry name" value="DIGUANYLATE CYCLASE DGCM-RELATED"/>
    <property type="match status" value="1"/>
</dbReference>
<evidence type="ECO:0000313" key="4">
    <source>
        <dbReference type="Proteomes" id="UP000240424"/>
    </source>
</evidence>
<keyword evidence="4" id="KW-1185">Reference proteome</keyword>
<organism evidence="3 4">
    <name type="scientific">Mycobacterium numidiamassiliense</name>
    <dbReference type="NCBI Taxonomy" id="1841861"/>
    <lineage>
        <taxon>Bacteria</taxon>
        <taxon>Bacillati</taxon>
        <taxon>Actinomycetota</taxon>
        <taxon>Actinomycetes</taxon>
        <taxon>Mycobacteriales</taxon>
        <taxon>Mycobacteriaceae</taxon>
        <taxon>Mycobacterium</taxon>
    </lineage>
</organism>
<dbReference type="CDD" id="cd01949">
    <property type="entry name" value="GGDEF"/>
    <property type="match status" value="1"/>
</dbReference>
<evidence type="ECO:0000259" key="2">
    <source>
        <dbReference type="PROSITE" id="PS50887"/>
    </source>
</evidence>
<name>A0A2U3PCA1_9MYCO</name>
<proteinExistence type="predicted"/>
<evidence type="ECO:0000256" key="1">
    <source>
        <dbReference type="SAM" id="Phobius"/>
    </source>
</evidence>
<dbReference type="GO" id="GO:0005886">
    <property type="term" value="C:plasma membrane"/>
    <property type="evidence" value="ECO:0007669"/>
    <property type="project" value="TreeGrafter"/>
</dbReference>
<feature type="transmembrane region" description="Helical" evidence="1">
    <location>
        <begin position="32"/>
        <end position="51"/>
    </location>
</feature>
<dbReference type="SMART" id="SM00267">
    <property type="entry name" value="GGDEF"/>
    <property type="match status" value="1"/>
</dbReference>
<dbReference type="STRING" id="1841861.GCA_900157365_01829"/>
<evidence type="ECO:0000313" key="3">
    <source>
        <dbReference type="EMBL" id="SPM41305.1"/>
    </source>
</evidence>
<dbReference type="PANTHER" id="PTHR45138">
    <property type="entry name" value="REGULATORY COMPONENTS OF SENSORY TRANSDUCTION SYSTEM"/>
    <property type="match status" value="1"/>
</dbReference>
<dbReference type="AlphaFoldDB" id="A0A2U3PCA1"/>
<feature type="transmembrane region" description="Helical" evidence="1">
    <location>
        <begin position="89"/>
        <end position="104"/>
    </location>
</feature>
<feature type="domain" description="GGDEF" evidence="2">
    <location>
        <begin position="223"/>
        <end position="355"/>
    </location>
</feature>
<dbReference type="NCBIfam" id="TIGR00254">
    <property type="entry name" value="GGDEF"/>
    <property type="match status" value="1"/>
</dbReference>
<dbReference type="GO" id="GO:1902201">
    <property type="term" value="P:negative regulation of bacterial-type flagellum-dependent cell motility"/>
    <property type="evidence" value="ECO:0007669"/>
    <property type="project" value="TreeGrafter"/>
</dbReference>
<feature type="transmembrane region" description="Helical" evidence="1">
    <location>
        <begin position="57"/>
        <end position="77"/>
    </location>
</feature>
<keyword evidence="1" id="KW-0812">Transmembrane</keyword>
<protein>
    <recommendedName>
        <fullName evidence="2">GGDEF domain-containing protein</fullName>
    </recommendedName>
</protein>
<dbReference type="OrthoDB" id="23692at2"/>
<dbReference type="InterPro" id="IPR000160">
    <property type="entry name" value="GGDEF_dom"/>
</dbReference>
<accession>A0A2U3PCA1</accession>
<dbReference type="InterPro" id="IPR029787">
    <property type="entry name" value="Nucleotide_cyclase"/>
</dbReference>
<dbReference type="EMBL" id="FUEZ01000004">
    <property type="protein sequence ID" value="SPM41305.1"/>
    <property type="molecule type" value="Genomic_DNA"/>
</dbReference>
<sequence length="356" mass="38013">MPRLKSWWTQPDQFDWLTAFLRQRDLIRPAQVILAIVPASAAWVPFTVLVAQRRPGAASAIVGALTLTFAVGSVVFLLTHWPTRRQSRIVAIAGMVFTGGWSVVQPSAALAALGCAALVVTGGYVALFHGARLLMLNYVVVAVAATIAVRRLADEADLAAAAAGFWLIWYPNFFVPLIIWGMLQATATYVRRAEQDPLTGLLNRRAFTESVADRLAHHAGAHTHFAVMMADLDDFKRINDTSGHPAGDQLLQVIAGLMRDHAPADAIICRAGGEEFLIALTCTTADVAPHAALLCKAIAKHPSGITASIGTATVELHRLCTGDGGRLVDELVLLADNAMYAAKRRGGNQALQSAGS</sequence>
<dbReference type="PROSITE" id="PS50887">
    <property type="entry name" value="GGDEF"/>
    <property type="match status" value="1"/>
</dbReference>